<proteinExistence type="predicted"/>
<evidence type="ECO:0000313" key="1">
    <source>
        <dbReference type="Proteomes" id="UP000887579"/>
    </source>
</evidence>
<dbReference type="WBParaSite" id="ES5_v2.g30812.t1">
    <property type="protein sequence ID" value="ES5_v2.g30812.t1"/>
    <property type="gene ID" value="ES5_v2.g30812"/>
</dbReference>
<dbReference type="Proteomes" id="UP000887579">
    <property type="component" value="Unplaced"/>
</dbReference>
<accession>A0AC34GMH6</accession>
<protein>
    <submittedName>
        <fullName evidence="2">Uncharacterized protein</fullName>
    </submittedName>
</protein>
<sequence>MAVKYDPCLAYYYTNEPGFVYFSHERSAKVLYLGFLILSIYSFMGIILALFFIYLVKTNITAKKSQLSHSLMMSAIVQLSIVVL</sequence>
<organism evidence="1 2">
    <name type="scientific">Panagrolaimus sp. ES5</name>
    <dbReference type="NCBI Taxonomy" id="591445"/>
    <lineage>
        <taxon>Eukaryota</taxon>
        <taxon>Metazoa</taxon>
        <taxon>Ecdysozoa</taxon>
        <taxon>Nematoda</taxon>
        <taxon>Chromadorea</taxon>
        <taxon>Rhabditida</taxon>
        <taxon>Tylenchina</taxon>
        <taxon>Panagrolaimomorpha</taxon>
        <taxon>Panagrolaimoidea</taxon>
        <taxon>Panagrolaimidae</taxon>
        <taxon>Panagrolaimus</taxon>
    </lineage>
</organism>
<name>A0AC34GMH6_9BILA</name>
<evidence type="ECO:0000313" key="2">
    <source>
        <dbReference type="WBParaSite" id="ES5_v2.g30812.t1"/>
    </source>
</evidence>
<reference evidence="2" key="1">
    <citation type="submission" date="2022-11" db="UniProtKB">
        <authorList>
            <consortium name="WormBaseParasite"/>
        </authorList>
    </citation>
    <scope>IDENTIFICATION</scope>
</reference>